<dbReference type="KEGG" id="mmes:MMSR116_11095"/>
<gene>
    <name evidence="2" type="ORF">MMSR116_11095</name>
</gene>
<keyword evidence="1" id="KW-0472">Membrane</keyword>
<dbReference type="AlphaFoldDB" id="A0A6B9FK67"/>
<evidence type="ECO:0000256" key="1">
    <source>
        <dbReference type="SAM" id="Phobius"/>
    </source>
</evidence>
<accession>A0A6B9FK67</accession>
<proteinExistence type="predicted"/>
<evidence type="ECO:0000313" key="3">
    <source>
        <dbReference type="Proteomes" id="UP000012488"/>
    </source>
</evidence>
<protein>
    <submittedName>
        <fullName evidence="2">Uncharacterized protein</fullName>
    </submittedName>
</protein>
<keyword evidence="1" id="KW-1133">Transmembrane helix</keyword>
<dbReference type="Proteomes" id="UP000012488">
    <property type="component" value="Chromosome"/>
</dbReference>
<keyword evidence="1" id="KW-0812">Transmembrane</keyword>
<feature type="transmembrane region" description="Helical" evidence="1">
    <location>
        <begin position="20"/>
        <end position="42"/>
    </location>
</feature>
<reference evidence="2 3" key="1">
    <citation type="journal article" date="2012" name="Genet. Mol. Biol.">
        <title>Analysis of 16S rRNA and mxaF genes revealing insights into Methylobacterium niche-specific plant association.</title>
        <authorList>
            <person name="Dourado M.N."/>
            <person name="Andreote F.D."/>
            <person name="Dini-Andreote F."/>
            <person name="Conti R."/>
            <person name="Araujo J.M."/>
            <person name="Araujo W.L."/>
        </authorList>
    </citation>
    <scope>NUCLEOTIDE SEQUENCE [LARGE SCALE GENOMIC DNA]</scope>
    <source>
        <strain evidence="2 3">SR1.6/6</strain>
    </source>
</reference>
<dbReference type="EMBL" id="CP043538">
    <property type="protein sequence ID" value="QGY02359.1"/>
    <property type="molecule type" value="Genomic_DNA"/>
</dbReference>
<evidence type="ECO:0000313" key="2">
    <source>
        <dbReference type="EMBL" id="QGY02359.1"/>
    </source>
</evidence>
<dbReference type="RefSeq" id="WP_158168830.1">
    <property type="nucleotide sequence ID" value="NZ_CP043538.1"/>
</dbReference>
<name>A0A6B9FK67_9HYPH</name>
<sequence>MVLAMSAGPQAAVVCGLCDWRLSLALLGCILALSVFGAGVVVGQMIERDVPPCVVAVWP</sequence>
<reference evidence="2 3" key="2">
    <citation type="journal article" date="2013" name="Genome Announc.">
        <title>Draft Genome Sequence of Methylobacterium mesophilicum Strain SR1.6/6, Isolated from Citrus sinensis.</title>
        <authorList>
            <person name="Marinho Almeida D."/>
            <person name="Dini-Andreote F."/>
            <person name="Camargo Neves A.A."/>
            <person name="Juca Ramos R.T."/>
            <person name="Andreote F.D."/>
            <person name="Carneiro A.R."/>
            <person name="Oliveira de Souza Lima A."/>
            <person name="Caracciolo Gomes de Sa P.H."/>
            <person name="Ribeiro Barbosa M.S."/>
            <person name="Araujo W.L."/>
            <person name="Silva A."/>
        </authorList>
    </citation>
    <scope>NUCLEOTIDE SEQUENCE [LARGE SCALE GENOMIC DNA]</scope>
    <source>
        <strain evidence="2 3">SR1.6/6</strain>
    </source>
</reference>
<organism evidence="2 3">
    <name type="scientific">Methylobacterium mesophilicum SR1.6/6</name>
    <dbReference type="NCBI Taxonomy" id="908290"/>
    <lineage>
        <taxon>Bacteria</taxon>
        <taxon>Pseudomonadati</taxon>
        <taxon>Pseudomonadota</taxon>
        <taxon>Alphaproteobacteria</taxon>
        <taxon>Hyphomicrobiales</taxon>
        <taxon>Methylobacteriaceae</taxon>
        <taxon>Methylobacterium</taxon>
    </lineage>
</organism>